<evidence type="ECO:0000256" key="4">
    <source>
        <dbReference type="ARBA" id="ARBA00013194"/>
    </source>
</evidence>
<evidence type="ECO:0000256" key="7">
    <source>
        <dbReference type="ARBA" id="ARBA00023235"/>
    </source>
</evidence>
<dbReference type="InterPro" id="IPR052204">
    <property type="entry name" value="PpiC/parvulin_rotamase"/>
</dbReference>
<organism evidence="14 15">
    <name type="scientific">Neptunomonas antarctica</name>
    <dbReference type="NCBI Taxonomy" id="619304"/>
    <lineage>
        <taxon>Bacteria</taxon>
        <taxon>Pseudomonadati</taxon>
        <taxon>Pseudomonadota</taxon>
        <taxon>Gammaproteobacteria</taxon>
        <taxon>Oceanospirillales</taxon>
        <taxon>Oceanospirillaceae</taxon>
        <taxon>Neptunomonas</taxon>
    </lineage>
</organism>
<comment type="subcellular location">
    <subcellularLocation>
        <location evidence="2">Cytoplasm</location>
    </subcellularLocation>
</comment>
<comment type="catalytic activity">
    <reaction evidence="1">
        <text>[protein]-peptidylproline (omega=180) = [protein]-peptidylproline (omega=0)</text>
        <dbReference type="Rhea" id="RHEA:16237"/>
        <dbReference type="Rhea" id="RHEA-COMP:10747"/>
        <dbReference type="Rhea" id="RHEA-COMP:10748"/>
        <dbReference type="ChEBI" id="CHEBI:83833"/>
        <dbReference type="ChEBI" id="CHEBI:83834"/>
        <dbReference type="EC" id="5.2.1.8"/>
    </reaction>
</comment>
<evidence type="ECO:0000256" key="2">
    <source>
        <dbReference type="ARBA" id="ARBA00004496"/>
    </source>
</evidence>
<dbReference type="GO" id="GO:0005737">
    <property type="term" value="C:cytoplasm"/>
    <property type="evidence" value="ECO:0007669"/>
    <property type="project" value="UniProtKB-SubCell"/>
</dbReference>
<evidence type="ECO:0000313" key="14">
    <source>
        <dbReference type="EMBL" id="SIS41942.1"/>
    </source>
</evidence>
<dbReference type="InterPro" id="IPR023058">
    <property type="entry name" value="PPIase_PpiC_CS"/>
</dbReference>
<evidence type="ECO:0000256" key="3">
    <source>
        <dbReference type="ARBA" id="ARBA00007656"/>
    </source>
</evidence>
<evidence type="ECO:0000256" key="10">
    <source>
        <dbReference type="ARBA" id="ARBA00043072"/>
    </source>
</evidence>
<dbReference type="Pfam" id="PF00639">
    <property type="entry name" value="Rotamase"/>
    <property type="match status" value="1"/>
</dbReference>
<dbReference type="PROSITE" id="PS50198">
    <property type="entry name" value="PPIC_PPIASE_2"/>
    <property type="match status" value="1"/>
</dbReference>
<evidence type="ECO:0000259" key="13">
    <source>
        <dbReference type="PROSITE" id="PS50198"/>
    </source>
</evidence>
<dbReference type="AlphaFoldDB" id="A0A1N7IXV3"/>
<evidence type="ECO:0000313" key="15">
    <source>
        <dbReference type="Proteomes" id="UP000185999"/>
    </source>
</evidence>
<evidence type="ECO:0000256" key="9">
    <source>
        <dbReference type="ARBA" id="ARBA00041926"/>
    </source>
</evidence>
<evidence type="ECO:0000256" key="1">
    <source>
        <dbReference type="ARBA" id="ARBA00000971"/>
    </source>
</evidence>
<dbReference type="OrthoDB" id="14196at2"/>
<keyword evidence="6 12" id="KW-0697">Rotamase</keyword>
<protein>
    <recommendedName>
        <fullName evidence="8">Peptidyl-prolyl cis-trans isomerase C</fullName>
        <ecNumber evidence="4">5.2.1.8</ecNumber>
    </recommendedName>
    <alternativeName>
        <fullName evidence="10">Parvulin</fullName>
    </alternativeName>
    <alternativeName>
        <fullName evidence="9">Rotamase C</fullName>
    </alternativeName>
</protein>
<comment type="similarity">
    <text evidence="3">Belongs to the PpiC/parvulin rotamase family.</text>
</comment>
<evidence type="ECO:0000256" key="11">
    <source>
        <dbReference type="ARBA" id="ARBA00046231"/>
    </source>
</evidence>
<evidence type="ECO:0000256" key="12">
    <source>
        <dbReference type="PROSITE-ProRule" id="PRU00278"/>
    </source>
</evidence>
<dbReference type="SUPFAM" id="SSF54534">
    <property type="entry name" value="FKBP-like"/>
    <property type="match status" value="1"/>
</dbReference>
<accession>A0A1N7IXV3</accession>
<dbReference type="PANTHER" id="PTHR43629">
    <property type="entry name" value="PEPTIDYL-PROLYL CIS-TRANS ISOMERASE"/>
    <property type="match status" value="1"/>
</dbReference>
<keyword evidence="15" id="KW-1185">Reference proteome</keyword>
<dbReference type="EMBL" id="FTOE01000001">
    <property type="protein sequence ID" value="SIS41942.1"/>
    <property type="molecule type" value="Genomic_DNA"/>
</dbReference>
<dbReference type="RefSeq" id="WP_054342514.1">
    <property type="nucleotide sequence ID" value="NZ_FTOE01000001.1"/>
</dbReference>
<dbReference type="EC" id="5.2.1.8" evidence="4"/>
<keyword evidence="7 12" id="KW-0413">Isomerase</keyword>
<dbReference type="GO" id="GO:0003755">
    <property type="term" value="F:peptidyl-prolyl cis-trans isomerase activity"/>
    <property type="evidence" value="ECO:0007669"/>
    <property type="project" value="UniProtKB-KW"/>
</dbReference>
<proteinExistence type="inferred from homology"/>
<evidence type="ECO:0000256" key="5">
    <source>
        <dbReference type="ARBA" id="ARBA00022490"/>
    </source>
</evidence>
<reference evidence="15" key="1">
    <citation type="submission" date="2017-01" db="EMBL/GenBank/DDBJ databases">
        <authorList>
            <person name="Varghese N."/>
            <person name="Submissions S."/>
        </authorList>
    </citation>
    <scope>NUCLEOTIDE SEQUENCE [LARGE SCALE GENOMIC DNA]</scope>
    <source>
        <strain evidence="15">DSM 22306</strain>
    </source>
</reference>
<evidence type="ECO:0000256" key="6">
    <source>
        <dbReference type="ARBA" id="ARBA00023110"/>
    </source>
</evidence>
<gene>
    <name evidence="14" type="ORF">SAMN05421760_101300</name>
</gene>
<dbReference type="Gene3D" id="3.10.50.40">
    <property type="match status" value="1"/>
</dbReference>
<name>A0A1N7IXV3_9GAMM</name>
<sequence>MAKACARHILVKTKEEAEKLKERLAKGADFATLAKKHSLCNSAKRGGDLGEFSPGTMLKAFDNVVFKKPLLTVHGPVKTKFGFHLIETIYRS</sequence>
<dbReference type="PROSITE" id="PS01096">
    <property type="entry name" value="PPIC_PPIASE_1"/>
    <property type="match status" value="1"/>
</dbReference>
<keyword evidence="5" id="KW-0963">Cytoplasm</keyword>
<dbReference type="PANTHER" id="PTHR43629:SF3">
    <property type="entry name" value="PEPTIDYL-PROLYL CIS-TRANS ISOMERASE C"/>
    <property type="match status" value="1"/>
</dbReference>
<dbReference type="InterPro" id="IPR046357">
    <property type="entry name" value="PPIase_dom_sf"/>
</dbReference>
<dbReference type="Proteomes" id="UP000185999">
    <property type="component" value="Unassembled WGS sequence"/>
</dbReference>
<dbReference type="InterPro" id="IPR000297">
    <property type="entry name" value="PPIase_PpiC"/>
</dbReference>
<evidence type="ECO:0000256" key="8">
    <source>
        <dbReference type="ARBA" id="ARBA00040926"/>
    </source>
</evidence>
<dbReference type="STRING" id="619304.SAMN05421760_101300"/>
<comment type="function">
    <text evidence="11">PPIases accelerate the folding of proteins. It prefers amino acid residues with hydrophobic side chains like leucine and phenylalanine in the P1 position of the peptides substrates.</text>
</comment>
<feature type="domain" description="PpiC" evidence="13">
    <location>
        <begin position="1"/>
        <end position="90"/>
    </location>
</feature>